<dbReference type="InterPro" id="IPR023393">
    <property type="entry name" value="START-like_dom_sf"/>
</dbReference>
<evidence type="ECO:0000313" key="3">
    <source>
        <dbReference type="EMBL" id="PWU69969.1"/>
    </source>
</evidence>
<comment type="caution">
    <text evidence="3">The sequence shown here is derived from an EMBL/GenBank/DDBJ whole genome shotgun (WGS) entry which is preliminary data.</text>
</comment>
<feature type="domain" description="Activator of Hsp90 ATPase homologue 1/2-like C-terminal" evidence="2">
    <location>
        <begin position="14"/>
        <end position="142"/>
    </location>
</feature>
<dbReference type="Gene3D" id="3.30.530.20">
    <property type="match status" value="1"/>
</dbReference>
<evidence type="ECO:0000256" key="1">
    <source>
        <dbReference type="ARBA" id="ARBA00006817"/>
    </source>
</evidence>
<reference evidence="3 4" key="1">
    <citation type="submission" date="2018-05" db="EMBL/GenBank/DDBJ databases">
        <title>Genomic analysis of Gracilibacillus dipsosauri DD1 reveals novel features of a salt-tolerant amylase.</title>
        <authorList>
            <person name="Deutch C.E."/>
            <person name="Yang S."/>
        </authorList>
    </citation>
    <scope>NUCLEOTIDE SEQUENCE [LARGE SCALE GENOMIC DNA]</scope>
    <source>
        <strain evidence="3 4">DD1</strain>
    </source>
</reference>
<accession>A0A317L856</accession>
<gene>
    <name evidence="3" type="ORF">DLJ74_03330</name>
</gene>
<dbReference type="EMBL" id="QGTD01000004">
    <property type="protein sequence ID" value="PWU69969.1"/>
    <property type="molecule type" value="Genomic_DNA"/>
</dbReference>
<evidence type="ECO:0000259" key="2">
    <source>
        <dbReference type="Pfam" id="PF08327"/>
    </source>
</evidence>
<dbReference type="CDD" id="cd08893">
    <property type="entry name" value="SRPBCC_CalC_Aha1-like_GntR-HTH"/>
    <property type="match status" value="1"/>
</dbReference>
<dbReference type="InterPro" id="IPR013538">
    <property type="entry name" value="ASHA1/2-like_C"/>
</dbReference>
<proteinExistence type="inferred from homology"/>
<dbReference type="Proteomes" id="UP000245624">
    <property type="component" value="Unassembled WGS sequence"/>
</dbReference>
<sequence>MNNSTFVYATYIRTSPEKLWKALTSSEFTKQYWFGKELQSDWEEGSAVTFLDKNKEITDQGIVIKSNPYHLLSYTLKCVQDATEYQVMPKVTFELKQMGSIVKLTLKHEYLSEGAFKDEGEGFIGINNGWPAIMSNLKSLLETERILPEIVL</sequence>
<protein>
    <submittedName>
        <fullName evidence="3">ATPase</fullName>
    </submittedName>
</protein>
<organism evidence="3 4">
    <name type="scientific">Gracilibacillus dipsosauri</name>
    <dbReference type="NCBI Taxonomy" id="178340"/>
    <lineage>
        <taxon>Bacteria</taxon>
        <taxon>Bacillati</taxon>
        <taxon>Bacillota</taxon>
        <taxon>Bacilli</taxon>
        <taxon>Bacillales</taxon>
        <taxon>Bacillaceae</taxon>
        <taxon>Gracilibacillus</taxon>
    </lineage>
</organism>
<dbReference type="AlphaFoldDB" id="A0A317L856"/>
<name>A0A317L856_9BACI</name>
<keyword evidence="4" id="KW-1185">Reference proteome</keyword>
<comment type="similarity">
    <text evidence="1">Belongs to the AHA1 family.</text>
</comment>
<evidence type="ECO:0000313" key="4">
    <source>
        <dbReference type="Proteomes" id="UP000245624"/>
    </source>
</evidence>
<dbReference type="SUPFAM" id="SSF55961">
    <property type="entry name" value="Bet v1-like"/>
    <property type="match status" value="1"/>
</dbReference>
<dbReference type="Pfam" id="PF08327">
    <property type="entry name" value="AHSA1"/>
    <property type="match status" value="1"/>
</dbReference>
<dbReference type="OrthoDB" id="9800600at2"/>
<dbReference type="RefSeq" id="WP_109983347.1">
    <property type="nucleotide sequence ID" value="NZ_QGTD01000004.1"/>
</dbReference>